<dbReference type="Pfam" id="PF21831">
    <property type="entry name" value="DUF6891"/>
    <property type="match status" value="1"/>
</dbReference>
<evidence type="ECO:0000259" key="1">
    <source>
        <dbReference type="Pfam" id="PF21831"/>
    </source>
</evidence>
<protein>
    <recommendedName>
        <fullName evidence="1">DUF6891 domain-containing protein</fullName>
    </recommendedName>
</protein>
<organism evidence="2 3">
    <name type="scientific">Sphingomonas alpina</name>
    <dbReference type="NCBI Taxonomy" id="653931"/>
    <lineage>
        <taxon>Bacteria</taxon>
        <taxon>Pseudomonadati</taxon>
        <taxon>Pseudomonadota</taxon>
        <taxon>Alphaproteobacteria</taxon>
        <taxon>Sphingomonadales</taxon>
        <taxon>Sphingomonadaceae</taxon>
        <taxon>Sphingomonas</taxon>
    </lineage>
</organism>
<dbReference type="EMBL" id="CP061038">
    <property type="protein sequence ID" value="QNQ09164.1"/>
    <property type="molecule type" value="Genomic_DNA"/>
</dbReference>
<gene>
    <name evidence="2" type="ORF">H3Z74_21210</name>
</gene>
<dbReference type="AlphaFoldDB" id="A0A7H0LHL1"/>
<evidence type="ECO:0000313" key="2">
    <source>
        <dbReference type="EMBL" id="QNQ09164.1"/>
    </source>
</evidence>
<reference evidence="2 3" key="1">
    <citation type="submission" date="2020-09" db="EMBL/GenBank/DDBJ databases">
        <title>Sphingomonas sp., a new species isolated from pork steak.</title>
        <authorList>
            <person name="Heidler von Heilborn D."/>
        </authorList>
    </citation>
    <scope>NUCLEOTIDE SEQUENCE [LARGE SCALE GENOMIC DNA]</scope>
    <source>
        <strain evidence="3">S8-3T</strain>
    </source>
</reference>
<keyword evidence="3" id="KW-1185">Reference proteome</keyword>
<evidence type="ECO:0000313" key="3">
    <source>
        <dbReference type="Proteomes" id="UP000516148"/>
    </source>
</evidence>
<sequence>MKSLLSRLFGSGAVAVDEPVAPTAPDTREEVLEGLRGYIDRDVASGFYDEDEILKNGVAAFDGELESADLRRQAQLHLKQALAAHAAEQKDWPEHTDCDRLDAAFEELEAEGVISRQNFSCCGTCGSSEIWDEIAAVEEGGSAARGYAFYHMQDTESAAEGGGLYLNYGACVEGEEAALAIGQEIVSRLEEHGLSTDWDERWETRIRVDLDWKRRRGLL</sequence>
<proteinExistence type="predicted"/>
<dbReference type="RefSeq" id="WP_187761487.1">
    <property type="nucleotide sequence ID" value="NZ_CP061038.1"/>
</dbReference>
<dbReference type="Proteomes" id="UP000516148">
    <property type="component" value="Chromosome"/>
</dbReference>
<feature type="domain" description="DUF6891" evidence="1">
    <location>
        <begin position="29"/>
        <end position="216"/>
    </location>
</feature>
<accession>A0A7H0LHL1</accession>
<dbReference type="KEGG" id="spap:H3Z74_21210"/>
<dbReference type="InterPro" id="IPR054186">
    <property type="entry name" value="DUF6891"/>
</dbReference>
<name>A0A7H0LHL1_9SPHN</name>